<evidence type="ECO:0000256" key="5">
    <source>
        <dbReference type="ARBA" id="ARBA00022692"/>
    </source>
</evidence>
<evidence type="ECO:0000259" key="10">
    <source>
        <dbReference type="PROSITE" id="PS51105"/>
    </source>
</evidence>
<feature type="domain" description="EAL" evidence="9">
    <location>
        <begin position="455"/>
        <end position="706"/>
    </location>
</feature>
<dbReference type="InterPro" id="IPR035919">
    <property type="entry name" value="EAL_sf"/>
</dbReference>
<dbReference type="SUPFAM" id="SSF141868">
    <property type="entry name" value="EAL domain-like"/>
    <property type="match status" value="1"/>
</dbReference>
<dbReference type="InterPro" id="IPR050706">
    <property type="entry name" value="Cyclic-di-GMP_PDE-like"/>
</dbReference>
<dbReference type="AlphaFoldDB" id="A0A1B7HW25"/>
<keyword evidence="11" id="KW-0808">Transferase</keyword>
<organism evidence="11 12">
    <name type="scientific">Buttiauxella noackiae ATCC 51607</name>
    <dbReference type="NCBI Taxonomy" id="1354255"/>
    <lineage>
        <taxon>Bacteria</taxon>
        <taxon>Pseudomonadati</taxon>
        <taxon>Pseudomonadota</taxon>
        <taxon>Gammaproteobacteria</taxon>
        <taxon>Enterobacterales</taxon>
        <taxon>Enterobacteriaceae</taxon>
        <taxon>Buttiauxella</taxon>
    </lineage>
</organism>
<keyword evidence="5 8" id="KW-0812">Transmembrane</keyword>
<evidence type="ECO:0000256" key="4">
    <source>
        <dbReference type="ARBA" id="ARBA00022597"/>
    </source>
</evidence>
<feature type="transmembrane region" description="Helical" evidence="8">
    <location>
        <begin position="180"/>
        <end position="199"/>
    </location>
</feature>
<evidence type="ECO:0000256" key="8">
    <source>
        <dbReference type="SAM" id="Phobius"/>
    </source>
</evidence>
<gene>
    <name evidence="11" type="ORF">M979_1107</name>
</gene>
<keyword evidence="2" id="KW-0813">Transport</keyword>
<evidence type="ECO:0000256" key="7">
    <source>
        <dbReference type="ARBA" id="ARBA00023136"/>
    </source>
</evidence>
<feature type="transmembrane region" description="Helical" evidence="8">
    <location>
        <begin position="118"/>
        <end position="135"/>
    </location>
</feature>
<evidence type="ECO:0000313" key="11">
    <source>
        <dbReference type="EMBL" id="OAT19795.1"/>
    </source>
</evidence>
<keyword evidence="6 8" id="KW-1133">Transmembrane helix</keyword>
<comment type="caution">
    <text evidence="11">The sequence shown here is derived from an EMBL/GenBank/DDBJ whole genome shotgun (WGS) entry which is preliminary data.</text>
</comment>
<dbReference type="GO" id="GO:0009401">
    <property type="term" value="P:phosphoenolpyruvate-dependent sugar phosphotransferase system"/>
    <property type="evidence" value="ECO:0007669"/>
    <property type="project" value="InterPro"/>
</dbReference>
<dbReference type="PATRIC" id="fig|1354255.3.peg.1139"/>
<evidence type="ECO:0000256" key="3">
    <source>
        <dbReference type="ARBA" id="ARBA00022475"/>
    </source>
</evidence>
<evidence type="ECO:0000256" key="6">
    <source>
        <dbReference type="ARBA" id="ARBA00022989"/>
    </source>
</evidence>
<keyword evidence="7 8" id="KW-0472">Membrane</keyword>
<comment type="subcellular location">
    <subcellularLocation>
        <location evidence="1">Cell membrane</location>
        <topology evidence="1">Multi-pass membrane protein</topology>
    </subcellularLocation>
</comment>
<dbReference type="PROSITE" id="PS51105">
    <property type="entry name" value="PTS_EIIC_TYPE_3"/>
    <property type="match status" value="1"/>
</dbReference>
<dbReference type="Pfam" id="PF00563">
    <property type="entry name" value="EAL"/>
    <property type="match status" value="1"/>
</dbReference>
<dbReference type="EC" id="2.7.1.191" evidence="11"/>
<dbReference type="PROSITE" id="PS50883">
    <property type="entry name" value="EAL"/>
    <property type="match status" value="1"/>
</dbReference>
<dbReference type="PANTHER" id="PTHR33121">
    <property type="entry name" value="CYCLIC DI-GMP PHOSPHODIESTERASE PDEF"/>
    <property type="match status" value="1"/>
</dbReference>
<evidence type="ECO:0000313" key="12">
    <source>
        <dbReference type="Proteomes" id="UP000078286"/>
    </source>
</evidence>
<feature type="transmembrane region" description="Helical" evidence="8">
    <location>
        <begin position="342"/>
        <end position="364"/>
    </location>
</feature>
<dbReference type="CDD" id="cd01948">
    <property type="entry name" value="EAL"/>
    <property type="match status" value="1"/>
</dbReference>
<dbReference type="Gene3D" id="3.20.20.450">
    <property type="entry name" value="EAL domain"/>
    <property type="match status" value="1"/>
</dbReference>
<evidence type="ECO:0000256" key="1">
    <source>
        <dbReference type="ARBA" id="ARBA00004651"/>
    </source>
</evidence>
<sequence>MKFSYLFKNTIMSVIASGNFVIKAWLQNNILHRLNNSQIKLLNNRYAHAVIASTMAIVPLSIVRGLVITASVLCETAGFNHAALWFMQLQIGFLALAPLVMNIYVAVHWAVRNRLSQIYCIALSISTLMIFRRILDDNAQFFLDISIPMALASGIIGNVLQEIVSKNMLKVRQWKDSNNVTIVSFFVTLMIIAIFSSIIKLVAEASLHHAMSFFEQLSLYFYPTNFLNGISYVLLRSVPWFFGLHGYYLFMDIDVAFTAAAKLNINDWYSGRGALNILSPVFYDMWCNSGGTGNTLSLVICILMQKNSPHRRLLTIAGPMALFNINEPLIFGFPIVLNPVMIIPFVLTPLVSYVVAYGATYYSFIPRITAIVSWSTPGPIKVWLASGESSAAVMLYIALVALGVAIYYPFVKSTLKQKNTVNNDMDLLTGEVKISQPTNIEMVPNYNHVVEEYSHLEAQRQIEKLQTSGQFILFFQPQVRLSDNKIFAVEVLIRHQDDNGKITPPTFLKYYERAGLMPEVDFWVMENALDYVRENMSETEGMTLSVNISPQTLVDYRLLHIVNKVLAKPLPAGWSLEFEITESQKVQEPVRVAEVMEKLRNLGIKIALDDFGSGYSTLHYLTRYPLDKIKLDRSMVLGLAKPDGFSFLQQVVKLCMVVQCEILIEGVETEQELELVKMAGIELCQGYLFHRPLPGKVVCQLLAEQDKMQMQPGHCLPEIEAIV</sequence>
<proteinExistence type="predicted"/>
<protein>
    <submittedName>
        <fullName evidence="11">Sensory box/GGDEF family protein</fullName>
        <ecNumber evidence="11">2.7.1.191</ecNumber>
    </submittedName>
</protein>
<dbReference type="SMART" id="SM00052">
    <property type="entry name" value="EAL"/>
    <property type="match status" value="1"/>
</dbReference>
<keyword evidence="12" id="KW-1185">Reference proteome</keyword>
<dbReference type="InterPro" id="IPR001633">
    <property type="entry name" value="EAL_dom"/>
</dbReference>
<keyword evidence="4" id="KW-0762">Sugar transport</keyword>
<dbReference type="Pfam" id="PF02378">
    <property type="entry name" value="PTS_EIIC"/>
    <property type="match status" value="1"/>
</dbReference>
<dbReference type="PANTHER" id="PTHR33121:SF70">
    <property type="entry name" value="SIGNALING PROTEIN YKOW"/>
    <property type="match status" value="1"/>
</dbReference>
<feature type="transmembrane region" description="Helical" evidence="8">
    <location>
        <begin position="316"/>
        <end position="336"/>
    </location>
</feature>
<feature type="transmembrane region" description="Helical" evidence="8">
    <location>
        <begin position="391"/>
        <end position="410"/>
    </location>
</feature>
<dbReference type="RefSeq" id="WP_064554046.1">
    <property type="nucleotide sequence ID" value="NZ_LXEO01000014.1"/>
</dbReference>
<feature type="transmembrane region" description="Helical" evidence="8">
    <location>
        <begin position="85"/>
        <end position="106"/>
    </location>
</feature>
<keyword evidence="3" id="KW-1003">Cell membrane</keyword>
<reference evidence="11 12" key="1">
    <citation type="submission" date="2016-04" db="EMBL/GenBank/DDBJ databases">
        <title>ATOL: Assembling a taxonomically balanced genome-scale reconstruction of the evolutionary history of the Enterobacteriaceae.</title>
        <authorList>
            <person name="Plunkett G.III."/>
            <person name="Neeno-Eckwall E.C."/>
            <person name="Glasner J.D."/>
            <person name="Perna N.T."/>
        </authorList>
    </citation>
    <scope>NUCLEOTIDE SEQUENCE [LARGE SCALE GENOMIC DNA]</scope>
    <source>
        <strain evidence="11 12">ATCC 51607</strain>
    </source>
</reference>
<accession>A0A1B7HW25</accession>
<dbReference type="InterPro" id="IPR003352">
    <property type="entry name" value="PTS_EIIC"/>
</dbReference>
<feature type="transmembrane region" description="Helical" evidence="8">
    <location>
        <begin position="46"/>
        <end position="73"/>
    </location>
</feature>
<evidence type="ECO:0000256" key="2">
    <source>
        <dbReference type="ARBA" id="ARBA00022448"/>
    </source>
</evidence>
<dbReference type="Proteomes" id="UP000078286">
    <property type="component" value="Unassembled WGS sequence"/>
</dbReference>
<dbReference type="GO" id="GO:0005886">
    <property type="term" value="C:plasma membrane"/>
    <property type="evidence" value="ECO:0007669"/>
    <property type="project" value="UniProtKB-SubCell"/>
</dbReference>
<dbReference type="EMBL" id="LXEO01000014">
    <property type="protein sequence ID" value="OAT19795.1"/>
    <property type="molecule type" value="Genomic_DNA"/>
</dbReference>
<feature type="transmembrane region" description="Helical" evidence="8">
    <location>
        <begin position="141"/>
        <end position="160"/>
    </location>
</feature>
<evidence type="ECO:0000259" key="9">
    <source>
        <dbReference type="PROSITE" id="PS50883"/>
    </source>
</evidence>
<name>A0A1B7HW25_9ENTR</name>
<dbReference type="InterPro" id="IPR004501">
    <property type="entry name" value="PTS_EIIC_3"/>
</dbReference>
<dbReference type="GO" id="GO:0071111">
    <property type="term" value="F:cyclic-guanylate-specific phosphodiesterase activity"/>
    <property type="evidence" value="ECO:0007669"/>
    <property type="project" value="InterPro"/>
</dbReference>
<feature type="domain" description="PTS EIIC type-3" evidence="10">
    <location>
        <begin position="30"/>
        <end position="410"/>
    </location>
</feature>
<dbReference type="GO" id="GO:0008982">
    <property type="term" value="F:protein-N(PI)-phosphohistidine-sugar phosphotransferase activity"/>
    <property type="evidence" value="ECO:0007669"/>
    <property type="project" value="InterPro"/>
</dbReference>